<evidence type="ECO:0000313" key="1">
    <source>
        <dbReference type="EMBL" id="GJD96981.1"/>
    </source>
</evidence>
<dbReference type="InterPro" id="IPR026349">
    <property type="entry name" value="CHP04255"/>
</dbReference>
<protein>
    <recommendedName>
        <fullName evidence="3">TIGR04255 family protein</fullName>
    </recommendedName>
</protein>
<reference evidence="1" key="1">
    <citation type="journal article" date="2021" name="Front. Microbiol.">
        <title>Comprehensive Comparative Genomics and Phenotyping of Methylobacterium Species.</title>
        <authorList>
            <person name="Alessa O."/>
            <person name="Ogura Y."/>
            <person name="Fujitani Y."/>
            <person name="Takami H."/>
            <person name="Hayashi T."/>
            <person name="Sahin N."/>
            <person name="Tani A."/>
        </authorList>
    </citation>
    <scope>NUCLEOTIDE SEQUENCE</scope>
    <source>
        <strain evidence="1">DSM 19015</strain>
    </source>
</reference>
<dbReference type="NCBIfam" id="TIGR04255">
    <property type="entry name" value="sporadTIGR04255"/>
    <property type="match status" value="1"/>
</dbReference>
<sequence>MTMKVQPLKGPPPAEVPLPRAPLVQVVAQVRFAPILAIGRPDKVVDFQEAIRSTYPNLTDERMPHFSVGANGVPSFAESVIWRFNGGSKSPKWRVSLGVDFVALETGAYVSRQDFLGRFELVLNSLQRVFAPGEIQRLGLRYVDRIVEDGLKNIHRLIKPNVLGISMPEEETSSSLYSAIQHLLTEAHLLAEEGLMQARWGHLSPNVTYDETALPALDKSSWVLDLDLFTTTPQPFESADLLQLTTRFAERNYSVFRDMVTEDFLRFYGGNL</sequence>
<reference evidence="1" key="2">
    <citation type="submission" date="2021-08" db="EMBL/GenBank/DDBJ databases">
        <authorList>
            <person name="Tani A."/>
            <person name="Ola A."/>
            <person name="Ogura Y."/>
            <person name="Katsura K."/>
            <person name="Hayashi T."/>
        </authorList>
    </citation>
    <scope>NUCLEOTIDE SEQUENCE</scope>
    <source>
        <strain evidence="1">DSM 19015</strain>
    </source>
</reference>
<keyword evidence="2" id="KW-1185">Reference proteome</keyword>
<name>A0ABQ4S1I8_9HYPH</name>
<evidence type="ECO:0008006" key="3">
    <source>
        <dbReference type="Google" id="ProtNLM"/>
    </source>
</evidence>
<organism evidence="1 2">
    <name type="scientific">Methylobacterium iners</name>
    <dbReference type="NCBI Taxonomy" id="418707"/>
    <lineage>
        <taxon>Bacteria</taxon>
        <taxon>Pseudomonadati</taxon>
        <taxon>Pseudomonadota</taxon>
        <taxon>Alphaproteobacteria</taxon>
        <taxon>Hyphomicrobiales</taxon>
        <taxon>Methylobacteriaceae</taxon>
        <taxon>Methylobacterium</taxon>
    </lineage>
</organism>
<dbReference type="EMBL" id="BPQP01000073">
    <property type="protein sequence ID" value="GJD96981.1"/>
    <property type="molecule type" value="Genomic_DNA"/>
</dbReference>
<comment type="caution">
    <text evidence="1">The sequence shown here is derived from an EMBL/GenBank/DDBJ whole genome shotgun (WGS) entry which is preliminary data.</text>
</comment>
<proteinExistence type="predicted"/>
<dbReference type="RefSeq" id="WP_238246069.1">
    <property type="nucleotide sequence ID" value="NZ_BPQP01000073.1"/>
</dbReference>
<dbReference type="Proteomes" id="UP001055125">
    <property type="component" value="Unassembled WGS sequence"/>
</dbReference>
<accession>A0ABQ4S1I8</accession>
<gene>
    <name evidence="1" type="ORF">OCOJLMKI_4209</name>
</gene>
<evidence type="ECO:0000313" key="2">
    <source>
        <dbReference type="Proteomes" id="UP001055125"/>
    </source>
</evidence>